<name>W9RMW6_9ROSA</name>
<keyword evidence="3" id="KW-1185">Reference proteome</keyword>
<dbReference type="EMBL" id="KE344947">
    <property type="protein sequence ID" value="EXB88151.1"/>
    <property type="molecule type" value="Genomic_DNA"/>
</dbReference>
<feature type="region of interest" description="Disordered" evidence="1">
    <location>
        <begin position="79"/>
        <end position="103"/>
    </location>
</feature>
<evidence type="ECO:0000313" key="2">
    <source>
        <dbReference type="EMBL" id="EXB88151.1"/>
    </source>
</evidence>
<organism evidence="2 3">
    <name type="scientific">Morus notabilis</name>
    <dbReference type="NCBI Taxonomy" id="981085"/>
    <lineage>
        <taxon>Eukaryota</taxon>
        <taxon>Viridiplantae</taxon>
        <taxon>Streptophyta</taxon>
        <taxon>Embryophyta</taxon>
        <taxon>Tracheophyta</taxon>
        <taxon>Spermatophyta</taxon>
        <taxon>Magnoliopsida</taxon>
        <taxon>eudicotyledons</taxon>
        <taxon>Gunneridae</taxon>
        <taxon>Pentapetalae</taxon>
        <taxon>rosids</taxon>
        <taxon>fabids</taxon>
        <taxon>Rosales</taxon>
        <taxon>Moraceae</taxon>
        <taxon>Moreae</taxon>
        <taxon>Morus</taxon>
    </lineage>
</organism>
<evidence type="ECO:0000256" key="1">
    <source>
        <dbReference type="SAM" id="MobiDB-lite"/>
    </source>
</evidence>
<gene>
    <name evidence="2" type="ORF">L484_005576</name>
</gene>
<protein>
    <submittedName>
        <fullName evidence="2">Uncharacterized protein</fullName>
    </submittedName>
</protein>
<accession>W9RMW6</accession>
<dbReference type="AlphaFoldDB" id="W9RMW6"/>
<evidence type="ECO:0000313" key="3">
    <source>
        <dbReference type="Proteomes" id="UP000030645"/>
    </source>
</evidence>
<proteinExistence type="predicted"/>
<feature type="compositionally biased region" description="Basic residues" evidence="1">
    <location>
        <begin position="79"/>
        <end position="88"/>
    </location>
</feature>
<sequence length="103" mass="11881">MPPYAKRRKLIELTEVNTTSWSRGHYLELSVWDERASIAAHFALSGRHAFYHPTIDPEILRYDYRGAILNKDLTPPSKSLKKFAKQKRKDSESSGVKLVKEAH</sequence>
<dbReference type="Proteomes" id="UP000030645">
    <property type="component" value="Unassembled WGS sequence"/>
</dbReference>
<reference evidence="3" key="1">
    <citation type="submission" date="2013-01" db="EMBL/GenBank/DDBJ databases">
        <title>Draft Genome Sequence of a Mulberry Tree, Morus notabilis C.K. Schneid.</title>
        <authorList>
            <person name="He N."/>
            <person name="Zhao S."/>
        </authorList>
    </citation>
    <scope>NUCLEOTIDE SEQUENCE</scope>
</reference>